<evidence type="ECO:0000259" key="3">
    <source>
        <dbReference type="Pfam" id="PF01926"/>
    </source>
</evidence>
<feature type="region of interest" description="Disordered" evidence="2">
    <location>
        <begin position="1"/>
        <end position="35"/>
    </location>
</feature>
<dbReference type="GO" id="GO:0005525">
    <property type="term" value="F:GTP binding"/>
    <property type="evidence" value="ECO:0007669"/>
    <property type="project" value="InterPro"/>
</dbReference>
<organism evidence="4 5">
    <name type="scientific">Podospora australis</name>
    <dbReference type="NCBI Taxonomy" id="1536484"/>
    <lineage>
        <taxon>Eukaryota</taxon>
        <taxon>Fungi</taxon>
        <taxon>Dikarya</taxon>
        <taxon>Ascomycota</taxon>
        <taxon>Pezizomycotina</taxon>
        <taxon>Sordariomycetes</taxon>
        <taxon>Sordariomycetidae</taxon>
        <taxon>Sordariales</taxon>
        <taxon>Podosporaceae</taxon>
        <taxon>Podospora</taxon>
    </lineage>
</organism>
<name>A0AAN6WMA4_9PEZI</name>
<dbReference type="AlphaFoldDB" id="A0AAN6WMA4"/>
<keyword evidence="4" id="KW-0378">Hydrolase</keyword>
<accession>A0AAN6WMA4</accession>
<dbReference type="Proteomes" id="UP001302126">
    <property type="component" value="Unassembled WGS sequence"/>
</dbReference>
<gene>
    <name evidence="4" type="ORF">QBC35DRAFT_440997</name>
</gene>
<comment type="caution">
    <text evidence="4">The sequence shown here is derived from an EMBL/GenBank/DDBJ whole genome shotgun (WGS) entry which is preliminary data.</text>
</comment>
<dbReference type="Pfam" id="PF01926">
    <property type="entry name" value="MMR_HSR1"/>
    <property type="match status" value="1"/>
</dbReference>
<dbReference type="SUPFAM" id="SSF52540">
    <property type="entry name" value="P-loop containing nucleoside triphosphate hydrolases"/>
    <property type="match status" value="1"/>
</dbReference>
<feature type="coiled-coil region" evidence="1">
    <location>
        <begin position="269"/>
        <end position="383"/>
    </location>
</feature>
<reference evidence="4" key="2">
    <citation type="submission" date="2023-05" db="EMBL/GenBank/DDBJ databases">
        <authorList>
            <consortium name="Lawrence Berkeley National Laboratory"/>
            <person name="Steindorff A."/>
            <person name="Hensen N."/>
            <person name="Bonometti L."/>
            <person name="Westerberg I."/>
            <person name="Brannstrom I.O."/>
            <person name="Guillou S."/>
            <person name="Cros-Aarteil S."/>
            <person name="Calhoun S."/>
            <person name="Haridas S."/>
            <person name="Kuo A."/>
            <person name="Mondo S."/>
            <person name="Pangilinan J."/>
            <person name="Riley R."/>
            <person name="Labutti K."/>
            <person name="Andreopoulos B."/>
            <person name="Lipzen A."/>
            <person name="Chen C."/>
            <person name="Yanf M."/>
            <person name="Daum C."/>
            <person name="Ng V."/>
            <person name="Clum A."/>
            <person name="Ohm R."/>
            <person name="Martin F."/>
            <person name="Silar P."/>
            <person name="Natvig D."/>
            <person name="Lalanne C."/>
            <person name="Gautier V."/>
            <person name="Ament-Velasquez S.L."/>
            <person name="Kruys A."/>
            <person name="Hutchinson M.I."/>
            <person name="Powell A.J."/>
            <person name="Barry K."/>
            <person name="Miller A.N."/>
            <person name="Grigoriev I.V."/>
            <person name="Debuchy R."/>
            <person name="Gladieux P."/>
            <person name="Thoren M.H."/>
            <person name="Johannesson H."/>
        </authorList>
    </citation>
    <scope>NUCLEOTIDE SEQUENCE</scope>
    <source>
        <strain evidence="4">PSN309</strain>
    </source>
</reference>
<proteinExistence type="predicted"/>
<evidence type="ECO:0000313" key="4">
    <source>
        <dbReference type="EMBL" id="KAK4184669.1"/>
    </source>
</evidence>
<feature type="compositionally biased region" description="Basic and acidic residues" evidence="2">
    <location>
        <begin position="11"/>
        <end position="27"/>
    </location>
</feature>
<reference evidence="4" key="1">
    <citation type="journal article" date="2023" name="Mol. Phylogenet. Evol.">
        <title>Genome-scale phylogeny and comparative genomics of the fungal order Sordariales.</title>
        <authorList>
            <person name="Hensen N."/>
            <person name="Bonometti L."/>
            <person name="Westerberg I."/>
            <person name="Brannstrom I.O."/>
            <person name="Guillou S."/>
            <person name="Cros-Aarteil S."/>
            <person name="Calhoun S."/>
            <person name="Haridas S."/>
            <person name="Kuo A."/>
            <person name="Mondo S."/>
            <person name="Pangilinan J."/>
            <person name="Riley R."/>
            <person name="LaButti K."/>
            <person name="Andreopoulos B."/>
            <person name="Lipzen A."/>
            <person name="Chen C."/>
            <person name="Yan M."/>
            <person name="Daum C."/>
            <person name="Ng V."/>
            <person name="Clum A."/>
            <person name="Steindorff A."/>
            <person name="Ohm R.A."/>
            <person name="Martin F."/>
            <person name="Silar P."/>
            <person name="Natvig D.O."/>
            <person name="Lalanne C."/>
            <person name="Gautier V."/>
            <person name="Ament-Velasquez S.L."/>
            <person name="Kruys A."/>
            <person name="Hutchinson M.I."/>
            <person name="Powell A.J."/>
            <person name="Barry K."/>
            <person name="Miller A.N."/>
            <person name="Grigoriev I.V."/>
            <person name="Debuchy R."/>
            <person name="Gladieux P."/>
            <person name="Hiltunen Thoren M."/>
            <person name="Johannesson H."/>
        </authorList>
    </citation>
    <scope>NUCLEOTIDE SEQUENCE</scope>
    <source>
        <strain evidence="4">PSN309</strain>
    </source>
</reference>
<dbReference type="EMBL" id="MU864479">
    <property type="protein sequence ID" value="KAK4184669.1"/>
    <property type="molecule type" value="Genomic_DNA"/>
</dbReference>
<keyword evidence="5" id="KW-1185">Reference proteome</keyword>
<protein>
    <submittedName>
        <fullName evidence="4">P-loop containing nucleoside triphosphate hydrolase protein</fullName>
    </submittedName>
</protein>
<evidence type="ECO:0000256" key="2">
    <source>
        <dbReference type="SAM" id="MobiDB-lite"/>
    </source>
</evidence>
<dbReference type="GO" id="GO:0016787">
    <property type="term" value="F:hydrolase activity"/>
    <property type="evidence" value="ECO:0007669"/>
    <property type="project" value="UniProtKB-KW"/>
</dbReference>
<feature type="domain" description="G" evidence="3">
    <location>
        <begin position="57"/>
        <end position="114"/>
    </location>
</feature>
<dbReference type="InterPro" id="IPR006073">
    <property type="entry name" value="GTP-bd"/>
</dbReference>
<sequence length="470" mass="51870">MSIIKRVFSRRGGESKSSKASSKDSRKSSYSNAPEVVPDGINKAAASLKIGPNDSVIAVMGVTGTGKSTFIEALTNAGVRVGEGLAACTQELTVYAFRYTPTRTIYLIDTPGFDDTTRDDSDILAEVSYFLGAVYKKEIKLAGIIYLHRITDNRMGGTALKNLIMFRKLCGDNTLSNIVLATNMWDAAKDNIMLRKFERWEDDLKRGYWRDMLAMGSTMFRHTGGVASARRIIDHIMSLPRNSVVPDIATQMVDHGMRLNQTPAGMEVLRGLAEQQKRHEKALKDLEDAHQQAIRENNTKMQQILEEREREQRDKLRKIEESMHAKNSKLTADFERLQSEGQAKLNDTIRKLEQDKQVADRRVQEGKDSLARLEKELQDLRNSPSNNNWVPGQESAEIRALKEEIARIKADNANNAVPAAEAANKKSMVGPILSAIGGAGLFVGGLVTANPILVGTGVGTFTTACASSAW</sequence>
<dbReference type="Gene3D" id="3.40.50.300">
    <property type="entry name" value="P-loop containing nucleotide triphosphate hydrolases"/>
    <property type="match status" value="1"/>
</dbReference>
<evidence type="ECO:0000256" key="1">
    <source>
        <dbReference type="SAM" id="Coils"/>
    </source>
</evidence>
<keyword evidence="1" id="KW-0175">Coiled coil</keyword>
<dbReference type="CDD" id="cd00882">
    <property type="entry name" value="Ras_like_GTPase"/>
    <property type="match status" value="1"/>
</dbReference>
<evidence type="ECO:0000313" key="5">
    <source>
        <dbReference type="Proteomes" id="UP001302126"/>
    </source>
</evidence>
<dbReference type="InterPro" id="IPR027417">
    <property type="entry name" value="P-loop_NTPase"/>
</dbReference>